<name>A0A1Y0CY56_9GAMM</name>
<feature type="transmembrane region" description="Helical" evidence="1">
    <location>
        <begin position="174"/>
        <end position="195"/>
    </location>
</feature>
<dbReference type="InterPro" id="IPR016181">
    <property type="entry name" value="Acyl_CoA_acyltransferase"/>
</dbReference>
<keyword evidence="1" id="KW-0812">Transmembrane</keyword>
<dbReference type="Proteomes" id="UP000243793">
    <property type="component" value="Chromosome"/>
</dbReference>
<dbReference type="Pfam" id="PF13508">
    <property type="entry name" value="Acetyltransf_7"/>
    <property type="match status" value="1"/>
</dbReference>
<feature type="domain" description="N-acetyltransferase" evidence="2">
    <location>
        <begin position="61"/>
        <end position="201"/>
    </location>
</feature>
<dbReference type="InterPro" id="IPR052523">
    <property type="entry name" value="Trichothecene_AcTrans"/>
</dbReference>
<dbReference type="KEGG" id="ocm:CBP12_08905"/>
<evidence type="ECO:0000256" key="1">
    <source>
        <dbReference type="SAM" id="Phobius"/>
    </source>
</evidence>
<proteinExistence type="predicted"/>
<reference evidence="4" key="1">
    <citation type="submission" date="2017-05" db="EMBL/GenBank/DDBJ databases">
        <authorList>
            <person name="Sung H."/>
        </authorList>
    </citation>
    <scope>NUCLEOTIDE SEQUENCE [LARGE SCALE GENOMIC DNA]</scope>
    <source>
        <strain evidence="4">AMac2203</strain>
    </source>
</reference>
<sequence>MLPMTVSLTPLRPPDIEQAAALCAEAMLDNPLHIRVFGNDAMRRKRRLTCLFNGLLPYILAKGELMGAYDGQQLQGVLGRLAPHSCQPNWQETVSLAPALISSNSPLGWLRTLRWLSSWAKLDPSLPHWHLGPLAVAPQHQRQGIGRTLIEYAIREANEACLYLETDKLSNVQFYQSLGFTITATLTLLGIQTWLMQKRKPSVIRYMP</sequence>
<organism evidence="3 4">
    <name type="scientific">Oceanisphaera avium</name>
    <dbReference type="NCBI Taxonomy" id="1903694"/>
    <lineage>
        <taxon>Bacteria</taxon>
        <taxon>Pseudomonadati</taxon>
        <taxon>Pseudomonadota</taxon>
        <taxon>Gammaproteobacteria</taxon>
        <taxon>Aeromonadales</taxon>
        <taxon>Aeromonadaceae</taxon>
        <taxon>Oceanisphaera</taxon>
    </lineage>
</organism>
<dbReference type="PANTHER" id="PTHR42791">
    <property type="entry name" value="GNAT FAMILY ACETYLTRANSFERASE"/>
    <property type="match status" value="1"/>
</dbReference>
<dbReference type="EMBL" id="CP021376">
    <property type="protein sequence ID" value="ART80252.1"/>
    <property type="molecule type" value="Genomic_DNA"/>
</dbReference>
<dbReference type="InterPro" id="IPR000182">
    <property type="entry name" value="GNAT_dom"/>
</dbReference>
<accession>A0A1Y0CY56</accession>
<dbReference type="PANTHER" id="PTHR42791:SF1">
    <property type="entry name" value="N-ACETYLTRANSFERASE DOMAIN-CONTAINING PROTEIN"/>
    <property type="match status" value="1"/>
</dbReference>
<dbReference type="GO" id="GO:0016747">
    <property type="term" value="F:acyltransferase activity, transferring groups other than amino-acyl groups"/>
    <property type="evidence" value="ECO:0007669"/>
    <property type="project" value="InterPro"/>
</dbReference>
<dbReference type="SUPFAM" id="SSF55729">
    <property type="entry name" value="Acyl-CoA N-acyltransferases (Nat)"/>
    <property type="match status" value="1"/>
</dbReference>
<evidence type="ECO:0000313" key="3">
    <source>
        <dbReference type="EMBL" id="ART80252.1"/>
    </source>
</evidence>
<dbReference type="AlphaFoldDB" id="A0A1Y0CY56"/>
<gene>
    <name evidence="3" type="ORF">CBP12_08905</name>
</gene>
<keyword evidence="4" id="KW-1185">Reference proteome</keyword>
<dbReference type="PROSITE" id="PS51186">
    <property type="entry name" value="GNAT"/>
    <property type="match status" value="1"/>
</dbReference>
<dbReference type="OrthoDB" id="9789605at2"/>
<dbReference type="CDD" id="cd04301">
    <property type="entry name" value="NAT_SF"/>
    <property type="match status" value="1"/>
</dbReference>
<evidence type="ECO:0000259" key="2">
    <source>
        <dbReference type="PROSITE" id="PS51186"/>
    </source>
</evidence>
<keyword evidence="1" id="KW-0472">Membrane</keyword>
<protein>
    <recommendedName>
        <fullName evidence="2">N-acetyltransferase domain-containing protein</fullName>
    </recommendedName>
</protein>
<dbReference type="Gene3D" id="3.40.630.30">
    <property type="match status" value="1"/>
</dbReference>
<evidence type="ECO:0000313" key="4">
    <source>
        <dbReference type="Proteomes" id="UP000243793"/>
    </source>
</evidence>
<keyword evidence="1" id="KW-1133">Transmembrane helix</keyword>